<evidence type="ECO:0000313" key="4">
    <source>
        <dbReference type="Proteomes" id="UP000637980"/>
    </source>
</evidence>
<dbReference type="EMBL" id="BMXE01000008">
    <property type="protein sequence ID" value="GHB45749.1"/>
    <property type="molecule type" value="Genomic_DNA"/>
</dbReference>
<accession>A0ABQ3ELQ2</accession>
<dbReference type="Gene3D" id="3.30.365.10">
    <property type="entry name" value="Aldehyde oxidase/xanthine dehydrogenase, molybdopterin binding domain"/>
    <property type="match status" value="4"/>
</dbReference>
<dbReference type="SUPFAM" id="SSF56003">
    <property type="entry name" value="Molybdenum cofactor-binding domain"/>
    <property type="match status" value="2"/>
</dbReference>
<evidence type="ECO:0000259" key="2">
    <source>
        <dbReference type="Pfam" id="PF20256"/>
    </source>
</evidence>
<dbReference type="InterPro" id="IPR008274">
    <property type="entry name" value="AldOxase/xan_DH_MoCoBD1"/>
</dbReference>
<proteinExistence type="predicted"/>
<dbReference type="Pfam" id="PF20256">
    <property type="entry name" value="MoCoBD_2"/>
    <property type="match status" value="2"/>
</dbReference>
<sequence length="702" mass="75181">MSPRPAFQSAPHLGDWVSIDQDGAIVLYSGRVELGQGALTAIRAMAAAELGCQPDVIRLQSARTDLSPNEGPTVGSMSIAQGGYAVRLAAAALREQLLMIAEDLLPAEREALTLKDGIVFHHGEKTELTVGALAHKVDYSPALTEDVKILGKGLVKAMAPRRIGLRERLIGTPFLHDLEPEGLLFGGPIHPPTMTSELVEIDLDALRARPGVVAVIRDGSFLGVVTESSYETARAVRWARNNARWRETATAPDDYMQALAGANEPFKQGFAKGDVEAVQGQRYETKVSRPYLSHASIGPSASLATWQEDNLEVYSHSQSIFDLRDALANVFAMDQEQITVIHHPGAGCYGHNGADDVALDAALLAKAVPGRPVKVVWDREDEFRHEPMGAAMVSHASAILRADGSIAAMSVEVTSPPHANRPGSSGLPNLLAATYLSNKMISPQSQDVPLEIGGGADRNAIPIYAVPNMKVSKRLVHSLPYRTSALRSLGAYCNVYGIETLMDQIALARGEDPIAFRLRHLDDPRARAVIEAVAADSRAIREEDAAEGTGWGIGFARYKNTEGYCAVVAHVQVKDIVRVTDLFAVVDVGETIDKDGVLNQVEGGMVQATSWTLKEAVTVDGTHVQPATWNDYDILRFSEVPRVNVRILDHATEPPVGAGELAQGPTAAAIGNAVRSAIGIVVPNLPISRDAVIKAAMDASND</sequence>
<dbReference type="InterPro" id="IPR052516">
    <property type="entry name" value="N-heterocyclic_Hydroxylase"/>
</dbReference>
<dbReference type="Proteomes" id="UP000637980">
    <property type="component" value="Unassembled WGS sequence"/>
</dbReference>
<dbReference type="InterPro" id="IPR046867">
    <property type="entry name" value="AldOxase/xan_DH_MoCoBD2"/>
</dbReference>
<organism evidence="3 4">
    <name type="scientific">Pseudovibrio japonicus</name>
    <dbReference type="NCBI Taxonomy" id="366534"/>
    <lineage>
        <taxon>Bacteria</taxon>
        <taxon>Pseudomonadati</taxon>
        <taxon>Pseudomonadota</taxon>
        <taxon>Alphaproteobacteria</taxon>
        <taxon>Hyphomicrobiales</taxon>
        <taxon>Stappiaceae</taxon>
        <taxon>Pseudovibrio</taxon>
    </lineage>
</organism>
<keyword evidence="4" id="KW-1185">Reference proteome</keyword>
<dbReference type="InterPro" id="IPR036856">
    <property type="entry name" value="Ald_Oxase/Xan_DH_a/b_sf"/>
</dbReference>
<dbReference type="Pfam" id="PF02738">
    <property type="entry name" value="MoCoBD_1"/>
    <property type="match status" value="1"/>
</dbReference>
<dbReference type="SUPFAM" id="SSF54665">
    <property type="entry name" value="CO dehydrogenase molybdoprotein N-domain-like"/>
    <property type="match status" value="1"/>
</dbReference>
<reference evidence="4" key="1">
    <citation type="journal article" date="2019" name="Int. J. Syst. Evol. Microbiol.">
        <title>The Global Catalogue of Microorganisms (GCM) 10K type strain sequencing project: providing services to taxonomists for standard genome sequencing and annotation.</title>
        <authorList>
            <consortium name="The Broad Institute Genomics Platform"/>
            <consortium name="The Broad Institute Genome Sequencing Center for Infectious Disease"/>
            <person name="Wu L."/>
            <person name="Ma J."/>
        </authorList>
    </citation>
    <scope>NUCLEOTIDE SEQUENCE [LARGE SCALE GENOMIC DNA]</scope>
    <source>
        <strain evidence="4">KCTC 12861</strain>
    </source>
</reference>
<name>A0ABQ3ELQ2_9HYPH</name>
<dbReference type="PANTHER" id="PTHR47495">
    <property type="entry name" value="ALDEHYDE DEHYDROGENASE"/>
    <property type="match status" value="1"/>
</dbReference>
<dbReference type="PANTHER" id="PTHR47495:SF1">
    <property type="entry name" value="BLL3820 PROTEIN"/>
    <property type="match status" value="1"/>
</dbReference>
<dbReference type="InterPro" id="IPR037165">
    <property type="entry name" value="AldOxase/xan_DH_Mopterin-bd_sf"/>
</dbReference>
<dbReference type="RefSeq" id="WP_189438473.1">
    <property type="nucleotide sequence ID" value="NZ_BMXE01000008.1"/>
</dbReference>
<dbReference type="PIRSF" id="PIRSF036389">
    <property type="entry name" value="IOR_B"/>
    <property type="match status" value="1"/>
</dbReference>
<feature type="domain" description="Aldehyde oxidase/xanthine dehydrogenase first molybdopterin binding" evidence="1">
    <location>
        <begin position="270"/>
        <end position="415"/>
    </location>
</feature>
<evidence type="ECO:0000313" key="3">
    <source>
        <dbReference type="EMBL" id="GHB45749.1"/>
    </source>
</evidence>
<protein>
    <submittedName>
        <fullName evidence="3">Oxidoreductase</fullName>
    </submittedName>
</protein>
<comment type="caution">
    <text evidence="3">The sequence shown here is derived from an EMBL/GenBank/DDBJ whole genome shotgun (WGS) entry which is preliminary data.</text>
</comment>
<dbReference type="InterPro" id="IPR012368">
    <property type="entry name" value="OxRdtase_Mopterin-bd_su_IorB"/>
</dbReference>
<feature type="domain" description="Aldehyde oxidase/xanthine dehydrogenase second molybdopterin binding" evidence="2">
    <location>
        <begin position="561"/>
        <end position="641"/>
    </location>
</feature>
<feature type="domain" description="Aldehyde oxidase/xanthine dehydrogenase second molybdopterin binding" evidence="2">
    <location>
        <begin position="14"/>
        <end position="137"/>
    </location>
</feature>
<gene>
    <name evidence="3" type="ORF">GCM10007094_39000</name>
</gene>
<evidence type="ECO:0000259" key="1">
    <source>
        <dbReference type="Pfam" id="PF02738"/>
    </source>
</evidence>